<gene>
    <name evidence="1" type="ORF">BDN72DRAFT_757251</name>
</gene>
<dbReference type="Proteomes" id="UP000308600">
    <property type="component" value="Unassembled WGS sequence"/>
</dbReference>
<reference evidence="1 2" key="1">
    <citation type="journal article" date="2019" name="Nat. Ecol. Evol.">
        <title>Megaphylogeny resolves global patterns of mushroom evolution.</title>
        <authorList>
            <person name="Varga T."/>
            <person name="Krizsan K."/>
            <person name="Foldi C."/>
            <person name="Dima B."/>
            <person name="Sanchez-Garcia M."/>
            <person name="Sanchez-Ramirez S."/>
            <person name="Szollosi G.J."/>
            <person name="Szarkandi J.G."/>
            <person name="Papp V."/>
            <person name="Albert L."/>
            <person name="Andreopoulos W."/>
            <person name="Angelini C."/>
            <person name="Antonin V."/>
            <person name="Barry K.W."/>
            <person name="Bougher N.L."/>
            <person name="Buchanan P."/>
            <person name="Buyck B."/>
            <person name="Bense V."/>
            <person name="Catcheside P."/>
            <person name="Chovatia M."/>
            <person name="Cooper J."/>
            <person name="Damon W."/>
            <person name="Desjardin D."/>
            <person name="Finy P."/>
            <person name="Geml J."/>
            <person name="Haridas S."/>
            <person name="Hughes K."/>
            <person name="Justo A."/>
            <person name="Karasinski D."/>
            <person name="Kautmanova I."/>
            <person name="Kiss B."/>
            <person name="Kocsube S."/>
            <person name="Kotiranta H."/>
            <person name="LaButti K.M."/>
            <person name="Lechner B.E."/>
            <person name="Liimatainen K."/>
            <person name="Lipzen A."/>
            <person name="Lukacs Z."/>
            <person name="Mihaltcheva S."/>
            <person name="Morgado L.N."/>
            <person name="Niskanen T."/>
            <person name="Noordeloos M.E."/>
            <person name="Ohm R.A."/>
            <person name="Ortiz-Santana B."/>
            <person name="Ovrebo C."/>
            <person name="Racz N."/>
            <person name="Riley R."/>
            <person name="Savchenko A."/>
            <person name="Shiryaev A."/>
            <person name="Soop K."/>
            <person name="Spirin V."/>
            <person name="Szebenyi C."/>
            <person name="Tomsovsky M."/>
            <person name="Tulloss R.E."/>
            <person name="Uehling J."/>
            <person name="Grigoriev I.V."/>
            <person name="Vagvolgyi C."/>
            <person name="Papp T."/>
            <person name="Martin F.M."/>
            <person name="Miettinen O."/>
            <person name="Hibbett D.S."/>
            <person name="Nagy L.G."/>
        </authorList>
    </citation>
    <scope>NUCLEOTIDE SEQUENCE [LARGE SCALE GENOMIC DNA]</scope>
    <source>
        <strain evidence="1 2">NL-1719</strain>
    </source>
</reference>
<keyword evidence="2" id="KW-1185">Reference proteome</keyword>
<feature type="non-terminal residue" evidence="1">
    <location>
        <position position="260"/>
    </location>
</feature>
<sequence length="260" mass="28861">MLNTTDLKRDSITSSNGPPPAYEQPSTGDYGFFVASDTKAPLPPPELLEPAPSPPEDPYAQVPQEPVIAYAALDVSNALVPSVSKASSSWCLFSRRTPIKEGEITPPSTTTYIQAIDLSFSFTRPPPMGLAYPLDFPPMTHLPIGRYSLDKGFPALPPTSLVVPHPFVTHDINERDWITFLEDVRRTAALSGRERGMALGIPFAMQMGFAAFFVSKYIKRRMRKRKLVDVAQVVDAWNQVFFHPRRLEVVLMRGSERVSG</sequence>
<accession>A0ACD3BCN3</accession>
<evidence type="ECO:0000313" key="2">
    <source>
        <dbReference type="Proteomes" id="UP000308600"/>
    </source>
</evidence>
<name>A0ACD3BCN3_9AGAR</name>
<proteinExistence type="predicted"/>
<organism evidence="1 2">
    <name type="scientific">Pluteus cervinus</name>
    <dbReference type="NCBI Taxonomy" id="181527"/>
    <lineage>
        <taxon>Eukaryota</taxon>
        <taxon>Fungi</taxon>
        <taxon>Dikarya</taxon>
        <taxon>Basidiomycota</taxon>
        <taxon>Agaricomycotina</taxon>
        <taxon>Agaricomycetes</taxon>
        <taxon>Agaricomycetidae</taxon>
        <taxon>Agaricales</taxon>
        <taxon>Pluteineae</taxon>
        <taxon>Pluteaceae</taxon>
        <taxon>Pluteus</taxon>
    </lineage>
</organism>
<evidence type="ECO:0000313" key="1">
    <source>
        <dbReference type="EMBL" id="TFK75484.1"/>
    </source>
</evidence>
<protein>
    <submittedName>
        <fullName evidence="1">Uncharacterized protein</fullName>
    </submittedName>
</protein>
<dbReference type="EMBL" id="ML208262">
    <property type="protein sequence ID" value="TFK75484.1"/>
    <property type="molecule type" value="Genomic_DNA"/>
</dbReference>